<organism evidence="1 2">
    <name type="scientific">Stylosanthes scabra</name>
    <dbReference type="NCBI Taxonomy" id="79078"/>
    <lineage>
        <taxon>Eukaryota</taxon>
        <taxon>Viridiplantae</taxon>
        <taxon>Streptophyta</taxon>
        <taxon>Embryophyta</taxon>
        <taxon>Tracheophyta</taxon>
        <taxon>Spermatophyta</taxon>
        <taxon>Magnoliopsida</taxon>
        <taxon>eudicotyledons</taxon>
        <taxon>Gunneridae</taxon>
        <taxon>Pentapetalae</taxon>
        <taxon>rosids</taxon>
        <taxon>fabids</taxon>
        <taxon>Fabales</taxon>
        <taxon>Fabaceae</taxon>
        <taxon>Papilionoideae</taxon>
        <taxon>50 kb inversion clade</taxon>
        <taxon>dalbergioids sensu lato</taxon>
        <taxon>Dalbergieae</taxon>
        <taxon>Pterocarpus clade</taxon>
        <taxon>Stylosanthes</taxon>
    </lineage>
</organism>
<sequence length="107" mass="11946">MVNGDSGARRCGLAEGGGRWSGWLGAWRTGQIWWVRWILEVVMENGDGWKLEEDGGYGGYGGSVDFEDDVDEDGGGFVKKKVARRWWTVKWCSPAMIVVEGEDGVWM</sequence>
<evidence type="ECO:0000313" key="1">
    <source>
        <dbReference type="EMBL" id="MED6128435.1"/>
    </source>
</evidence>
<accession>A0ABU6RXD3</accession>
<evidence type="ECO:0000313" key="2">
    <source>
        <dbReference type="Proteomes" id="UP001341840"/>
    </source>
</evidence>
<proteinExistence type="predicted"/>
<dbReference type="EMBL" id="JASCZI010032653">
    <property type="protein sequence ID" value="MED6128435.1"/>
    <property type="molecule type" value="Genomic_DNA"/>
</dbReference>
<protein>
    <submittedName>
        <fullName evidence="1">Uncharacterized protein</fullName>
    </submittedName>
</protein>
<name>A0ABU6RXD3_9FABA</name>
<dbReference type="Proteomes" id="UP001341840">
    <property type="component" value="Unassembled WGS sequence"/>
</dbReference>
<gene>
    <name evidence="1" type="ORF">PIB30_097879</name>
</gene>
<comment type="caution">
    <text evidence="1">The sequence shown here is derived from an EMBL/GenBank/DDBJ whole genome shotgun (WGS) entry which is preliminary data.</text>
</comment>
<reference evidence="1 2" key="1">
    <citation type="journal article" date="2023" name="Plants (Basel)">
        <title>Bridging the Gap: Combining Genomics and Transcriptomics Approaches to Understand Stylosanthes scabra, an Orphan Legume from the Brazilian Caatinga.</title>
        <authorList>
            <person name="Ferreira-Neto J.R.C."/>
            <person name="da Silva M.D."/>
            <person name="Binneck E."/>
            <person name="de Melo N.F."/>
            <person name="da Silva R.H."/>
            <person name="de Melo A.L.T.M."/>
            <person name="Pandolfi V."/>
            <person name="Bustamante F.O."/>
            <person name="Brasileiro-Vidal A.C."/>
            <person name="Benko-Iseppon A.M."/>
        </authorList>
    </citation>
    <scope>NUCLEOTIDE SEQUENCE [LARGE SCALE GENOMIC DNA]</scope>
    <source>
        <tissue evidence="1">Leaves</tissue>
    </source>
</reference>
<keyword evidence="2" id="KW-1185">Reference proteome</keyword>